<sequence length="193" mass="21138">MDGNGPRPDPQKRPEGHTYFGPRGELYRNFDGWRASAPVPLNAVSTLPLVAPPVRLVPVARRLHRLPAVAVDHRRTFDALVSPRTRVLSPGSRSGVAGEGTDVNGVPVRIHHGDRRVVDPTTSDGSLGSPEEGYGGRILPDGRLPFSSQVSSGGPKFRSTRHRVIYETLVRPTSGDRYFTLNRRTQSRGPRLP</sequence>
<proteinExistence type="predicted"/>
<protein>
    <submittedName>
        <fullName evidence="2">Uncharacterized protein</fullName>
    </submittedName>
</protein>
<reference evidence="2" key="1">
    <citation type="submission" date="2019-04" db="EMBL/GenBank/DDBJ databases">
        <authorList>
            <person name="Alioto T."/>
            <person name="Alioto T."/>
        </authorList>
    </citation>
    <scope>NUCLEOTIDE SEQUENCE [LARGE SCALE GENOMIC DNA]</scope>
</reference>
<evidence type="ECO:0000313" key="3">
    <source>
        <dbReference type="Proteomes" id="UP000335636"/>
    </source>
</evidence>
<name>A0A5E4B1C5_MARMO</name>
<dbReference type="Proteomes" id="UP000335636">
    <property type="component" value="Unassembled WGS sequence"/>
</dbReference>
<feature type="region of interest" description="Disordered" evidence="1">
    <location>
        <begin position="87"/>
        <end position="107"/>
    </location>
</feature>
<organism evidence="2 3">
    <name type="scientific">Marmota monax</name>
    <name type="common">Woodchuck</name>
    <dbReference type="NCBI Taxonomy" id="9995"/>
    <lineage>
        <taxon>Eukaryota</taxon>
        <taxon>Metazoa</taxon>
        <taxon>Chordata</taxon>
        <taxon>Craniata</taxon>
        <taxon>Vertebrata</taxon>
        <taxon>Euteleostomi</taxon>
        <taxon>Mammalia</taxon>
        <taxon>Eutheria</taxon>
        <taxon>Euarchontoglires</taxon>
        <taxon>Glires</taxon>
        <taxon>Rodentia</taxon>
        <taxon>Sciuromorpha</taxon>
        <taxon>Sciuridae</taxon>
        <taxon>Xerinae</taxon>
        <taxon>Marmotini</taxon>
        <taxon>Marmota</taxon>
    </lineage>
</organism>
<accession>A0A5E4B1C5</accession>
<evidence type="ECO:0000256" key="1">
    <source>
        <dbReference type="SAM" id="MobiDB-lite"/>
    </source>
</evidence>
<comment type="caution">
    <text evidence="2">The sequence shown here is derived from an EMBL/GenBank/DDBJ whole genome shotgun (WGS) entry which is preliminary data.</text>
</comment>
<dbReference type="EMBL" id="CABDUW010000232">
    <property type="protein sequence ID" value="VTJ63533.1"/>
    <property type="molecule type" value="Genomic_DNA"/>
</dbReference>
<dbReference type="AlphaFoldDB" id="A0A5E4B1C5"/>
<evidence type="ECO:0000313" key="2">
    <source>
        <dbReference type="EMBL" id="VTJ63533.1"/>
    </source>
</evidence>
<keyword evidence="3" id="KW-1185">Reference proteome</keyword>
<gene>
    <name evidence="2" type="ORF">MONAX_5E026995</name>
</gene>
<feature type="region of interest" description="Disordered" evidence="1">
    <location>
        <begin position="1"/>
        <end position="21"/>
    </location>
</feature>